<accession>A0AAE1CPU8</accession>
<sequence length="88" mass="10264">MDLLFISFLSVALCGGQTQKFELQRSIEDDSLWIVRAIPEIAHCCNRNGVCYLCVEYDLMIRSHWRIEHGFDRLVSVKDWRYALIKAG</sequence>
<feature type="signal peptide" evidence="1">
    <location>
        <begin position="1"/>
        <end position="18"/>
    </location>
</feature>
<keyword evidence="1" id="KW-0732">Signal</keyword>
<gene>
    <name evidence="2" type="ORF">RRG08_017029</name>
</gene>
<evidence type="ECO:0000313" key="3">
    <source>
        <dbReference type="Proteomes" id="UP001283361"/>
    </source>
</evidence>
<evidence type="ECO:0000256" key="1">
    <source>
        <dbReference type="SAM" id="SignalP"/>
    </source>
</evidence>
<evidence type="ECO:0000313" key="2">
    <source>
        <dbReference type="EMBL" id="KAK3726722.1"/>
    </source>
</evidence>
<feature type="chain" id="PRO_5042160925" evidence="1">
    <location>
        <begin position="19"/>
        <end position="88"/>
    </location>
</feature>
<protein>
    <submittedName>
        <fullName evidence="2">Uncharacterized protein</fullName>
    </submittedName>
</protein>
<comment type="caution">
    <text evidence="2">The sequence shown here is derived from an EMBL/GenBank/DDBJ whole genome shotgun (WGS) entry which is preliminary data.</text>
</comment>
<name>A0AAE1CPU8_9GAST</name>
<keyword evidence="3" id="KW-1185">Reference proteome</keyword>
<dbReference type="Proteomes" id="UP001283361">
    <property type="component" value="Unassembled WGS sequence"/>
</dbReference>
<proteinExistence type="predicted"/>
<reference evidence="2" key="1">
    <citation type="journal article" date="2023" name="G3 (Bethesda)">
        <title>A reference genome for the long-term kleptoplast-retaining sea slug Elysia crispata morphotype clarki.</title>
        <authorList>
            <person name="Eastman K.E."/>
            <person name="Pendleton A.L."/>
            <person name="Shaikh M.A."/>
            <person name="Suttiyut T."/>
            <person name="Ogas R."/>
            <person name="Tomko P."/>
            <person name="Gavelis G."/>
            <person name="Widhalm J.R."/>
            <person name="Wisecaver J.H."/>
        </authorList>
    </citation>
    <scope>NUCLEOTIDE SEQUENCE</scope>
    <source>
        <strain evidence="2">ECLA1</strain>
    </source>
</reference>
<organism evidence="2 3">
    <name type="scientific">Elysia crispata</name>
    <name type="common">lettuce slug</name>
    <dbReference type="NCBI Taxonomy" id="231223"/>
    <lineage>
        <taxon>Eukaryota</taxon>
        <taxon>Metazoa</taxon>
        <taxon>Spiralia</taxon>
        <taxon>Lophotrochozoa</taxon>
        <taxon>Mollusca</taxon>
        <taxon>Gastropoda</taxon>
        <taxon>Heterobranchia</taxon>
        <taxon>Euthyneura</taxon>
        <taxon>Panpulmonata</taxon>
        <taxon>Sacoglossa</taxon>
        <taxon>Placobranchoidea</taxon>
        <taxon>Plakobranchidae</taxon>
        <taxon>Elysia</taxon>
    </lineage>
</organism>
<dbReference type="EMBL" id="JAWDGP010007289">
    <property type="protein sequence ID" value="KAK3726722.1"/>
    <property type="molecule type" value="Genomic_DNA"/>
</dbReference>
<dbReference type="AlphaFoldDB" id="A0AAE1CPU8"/>